<feature type="region of interest" description="Disordered" evidence="1">
    <location>
        <begin position="16"/>
        <end position="53"/>
    </location>
</feature>
<comment type="caution">
    <text evidence="2">The sequence shown here is derived from an EMBL/GenBank/DDBJ whole genome shotgun (WGS) entry which is preliminary data.</text>
</comment>
<name>A0ABU8AV23_9ACTN</name>
<keyword evidence="3" id="KW-1185">Reference proteome</keyword>
<feature type="compositionally biased region" description="Basic and acidic residues" evidence="1">
    <location>
        <begin position="44"/>
        <end position="53"/>
    </location>
</feature>
<dbReference type="RefSeq" id="WP_020115199.1">
    <property type="nucleotide sequence ID" value="NZ_JARULZ010000002.1"/>
</dbReference>
<accession>A0ABU8AV23</accession>
<evidence type="ECO:0000313" key="3">
    <source>
        <dbReference type="Proteomes" id="UP001310290"/>
    </source>
</evidence>
<organism evidence="2 3">
    <name type="scientific">Streptomyces bottropensis</name>
    <dbReference type="NCBI Taxonomy" id="42235"/>
    <lineage>
        <taxon>Bacteria</taxon>
        <taxon>Bacillati</taxon>
        <taxon>Actinomycetota</taxon>
        <taxon>Actinomycetes</taxon>
        <taxon>Kitasatosporales</taxon>
        <taxon>Streptomycetaceae</taxon>
        <taxon>Streptomyces</taxon>
    </lineage>
</organism>
<dbReference type="Proteomes" id="UP001310290">
    <property type="component" value="Unassembled WGS sequence"/>
</dbReference>
<dbReference type="GeneID" id="96271768"/>
<protein>
    <submittedName>
        <fullName evidence="2">Uncharacterized protein</fullName>
    </submittedName>
</protein>
<evidence type="ECO:0000313" key="2">
    <source>
        <dbReference type="EMBL" id="MEH0637567.1"/>
    </source>
</evidence>
<sequence length="53" mass="5151">MDMVVATAPEAVADVPDGVTRAVAPGHPPDASGAGPAGTVSLVPERRRSAAAT</sequence>
<reference evidence="2" key="1">
    <citation type="submission" date="2023-04" db="EMBL/GenBank/DDBJ databases">
        <title>Genomic diversity of scab-causing Streptomyces spp. in the province of Quebec, Canada.</title>
        <authorList>
            <person name="Biessy A."/>
            <person name="Cadieux M."/>
            <person name="Ciotola M."/>
            <person name="Filion M."/>
        </authorList>
    </citation>
    <scope>NUCLEOTIDE SEQUENCE</scope>
    <source>
        <strain evidence="2">B21-115</strain>
    </source>
</reference>
<evidence type="ECO:0000256" key="1">
    <source>
        <dbReference type="SAM" id="MobiDB-lite"/>
    </source>
</evidence>
<dbReference type="EMBL" id="JARULZ010000002">
    <property type="protein sequence ID" value="MEH0637567.1"/>
    <property type="molecule type" value="Genomic_DNA"/>
</dbReference>
<proteinExistence type="predicted"/>
<gene>
    <name evidence="2" type="ORF">QBA35_30355</name>
</gene>